<dbReference type="AlphaFoldDB" id="A0A0W8F6D1"/>
<dbReference type="InterPro" id="IPR041202">
    <property type="entry name" value="BaeRF_family10"/>
</dbReference>
<feature type="domain" description="eRF1" evidence="1">
    <location>
        <begin position="274"/>
        <end position="384"/>
    </location>
</feature>
<dbReference type="GO" id="GO:0003747">
    <property type="term" value="F:translation release factor activity"/>
    <property type="evidence" value="ECO:0007669"/>
    <property type="project" value="InterPro"/>
</dbReference>
<gene>
    <name evidence="2" type="ORF">ASZ90_014201</name>
</gene>
<evidence type="ECO:0000313" key="2">
    <source>
        <dbReference type="EMBL" id="KUG16130.1"/>
    </source>
</evidence>
<dbReference type="InterPro" id="IPR029064">
    <property type="entry name" value="Ribosomal_eL30-like_sf"/>
</dbReference>
<dbReference type="Gene3D" id="3.30.420.60">
    <property type="entry name" value="eRF1 domain 2"/>
    <property type="match status" value="1"/>
</dbReference>
<dbReference type="PANTHER" id="PTHR10113">
    <property type="entry name" value="PEPTIDE CHAIN RELEASE FACTOR SUBUNIT 1"/>
    <property type="match status" value="1"/>
</dbReference>
<dbReference type="Gene3D" id="3.30.1330.30">
    <property type="match status" value="1"/>
</dbReference>
<dbReference type="InterPro" id="IPR004403">
    <property type="entry name" value="Peptide_chain-rel_eRF1/aRF1"/>
</dbReference>
<dbReference type="InterPro" id="IPR042226">
    <property type="entry name" value="eFR1_2_sf"/>
</dbReference>
<dbReference type="Pfam" id="PF03465">
    <property type="entry name" value="eRF1_3"/>
    <property type="match status" value="1"/>
</dbReference>
<dbReference type="EMBL" id="LNQE01001513">
    <property type="protein sequence ID" value="KUG16130.1"/>
    <property type="molecule type" value="Genomic_DNA"/>
</dbReference>
<protein>
    <submittedName>
        <fullName evidence="2">Eukaryotic peptide chain release factor subunit 1</fullName>
    </submittedName>
</protein>
<reference evidence="2" key="1">
    <citation type="journal article" date="2015" name="Proc. Natl. Acad. Sci. U.S.A.">
        <title>Networks of energetic and metabolic interactions define dynamics in microbial communities.</title>
        <authorList>
            <person name="Embree M."/>
            <person name="Liu J.K."/>
            <person name="Al-Bassam M.M."/>
            <person name="Zengler K."/>
        </authorList>
    </citation>
    <scope>NUCLEOTIDE SEQUENCE</scope>
</reference>
<name>A0A0W8F6D1_9ZZZZ</name>
<dbReference type="SUPFAM" id="SSF53137">
    <property type="entry name" value="Translational machinery components"/>
    <property type="match status" value="1"/>
</dbReference>
<evidence type="ECO:0000259" key="1">
    <source>
        <dbReference type="Pfam" id="PF03465"/>
    </source>
</evidence>
<comment type="caution">
    <text evidence="2">The sequence shown here is derived from an EMBL/GenBank/DDBJ whole genome shotgun (WGS) entry which is preliminary data.</text>
</comment>
<sequence>MQPKPEFTSISPGNLVAVTEIDLGALAEIYDEMDIYLSIYMKSASTADLDASRSFVASRFRAMEKSLPSELRESFQKTVSLAQEAIESPSWKGERSRVILASSPESFLHVYRMGLEAEPLVVLDTSPFLLPLARLRDDYLDWGLLLLDSQEAKLFVIRSRIMEEMSRSSIDLMNKHKKGGWSQMRFDRLRKGAIKSFLTQVAEDLANLDNLQGMRGLVLAGPGEAKSQLKELLPPQVRDRVLGLLDVPMGTVPSELVKMGDQVALDYERSVSKKRAEELKSNVLKGQLSSYGIDPVRDALTHGRVNTLVMLSDYVVPGWICEKCQHFQEGARPEICPQCGGRTSQVNVLEELYELAQRTGAEVEFVEEDEFLQSIGGVGAILRY</sequence>
<organism evidence="2">
    <name type="scientific">hydrocarbon metagenome</name>
    <dbReference type="NCBI Taxonomy" id="938273"/>
    <lineage>
        <taxon>unclassified sequences</taxon>
        <taxon>metagenomes</taxon>
        <taxon>ecological metagenomes</taxon>
    </lineage>
</organism>
<dbReference type="Pfam" id="PF18854">
    <property type="entry name" value="baeRF_family10"/>
    <property type="match status" value="1"/>
</dbReference>
<dbReference type="SUPFAM" id="SSF55315">
    <property type="entry name" value="L30e-like"/>
    <property type="match status" value="1"/>
</dbReference>
<proteinExistence type="predicted"/>
<accession>A0A0W8F6D1</accession>
<dbReference type="InterPro" id="IPR005142">
    <property type="entry name" value="eRF1_3"/>
</dbReference>